<name>A0AAC9HR50_9PSEU</name>
<feature type="compositionally biased region" description="Polar residues" evidence="1">
    <location>
        <begin position="1"/>
        <end position="10"/>
    </location>
</feature>
<evidence type="ECO:0000313" key="2">
    <source>
        <dbReference type="EMBL" id="AOS63903.1"/>
    </source>
</evidence>
<dbReference type="EMBL" id="CP014859">
    <property type="protein sequence ID" value="AOS63903.1"/>
    <property type="molecule type" value="Genomic_DNA"/>
</dbReference>
<sequence>MSLTGASGASNADLPGARRLTNAEQTRATPRWAGVFRRMEHVRDPAYRQVDVAICGAICEVAVEADVELPPCPVCRPEAAD</sequence>
<dbReference type="KEGG" id="ahm:TL08_15470"/>
<organism evidence="2 3">
    <name type="scientific">Actinoalloteichus hymeniacidonis</name>
    <dbReference type="NCBI Taxonomy" id="340345"/>
    <lineage>
        <taxon>Bacteria</taxon>
        <taxon>Bacillati</taxon>
        <taxon>Actinomycetota</taxon>
        <taxon>Actinomycetes</taxon>
        <taxon>Pseudonocardiales</taxon>
        <taxon>Pseudonocardiaceae</taxon>
        <taxon>Actinoalloteichus</taxon>
    </lineage>
</organism>
<proteinExistence type="predicted"/>
<reference evidence="3" key="1">
    <citation type="submission" date="2016-03" db="EMBL/GenBank/DDBJ databases">
        <title>Complete genome sequence of the type strain Actinoalloteichus hymeniacidonis DSM 45092.</title>
        <authorList>
            <person name="Schaffert L."/>
            <person name="Albersmeier A."/>
            <person name="Winkler A."/>
            <person name="Kalinowski J."/>
            <person name="Zotchev S."/>
            <person name="Ruckert C."/>
        </authorList>
    </citation>
    <scope>NUCLEOTIDE SEQUENCE [LARGE SCALE GENOMIC DNA]</scope>
    <source>
        <strain evidence="3">HPA177(T) (DSM 45092(T))</strain>
    </source>
</reference>
<evidence type="ECO:0000313" key="3">
    <source>
        <dbReference type="Proteomes" id="UP000095210"/>
    </source>
</evidence>
<gene>
    <name evidence="2" type="ORF">TL08_15470</name>
</gene>
<feature type="region of interest" description="Disordered" evidence="1">
    <location>
        <begin position="1"/>
        <end position="26"/>
    </location>
</feature>
<dbReference type="Proteomes" id="UP000095210">
    <property type="component" value="Chromosome"/>
</dbReference>
<dbReference type="RefSeq" id="WP_069849871.1">
    <property type="nucleotide sequence ID" value="NZ_CP014859.1"/>
</dbReference>
<dbReference type="AlphaFoldDB" id="A0AAC9HR50"/>
<evidence type="ECO:0000256" key="1">
    <source>
        <dbReference type="SAM" id="MobiDB-lite"/>
    </source>
</evidence>
<protein>
    <submittedName>
        <fullName evidence="2">Uncharacterized protein</fullName>
    </submittedName>
</protein>
<keyword evidence="3" id="KW-1185">Reference proteome</keyword>
<accession>A0AAC9HR50</accession>